<protein>
    <recommendedName>
        <fullName evidence="3">DUF4840 domain-containing protein</fullName>
    </recommendedName>
</protein>
<organism evidence="1 2">
    <name type="scientific">Pedobacter alpinus</name>
    <dbReference type="NCBI Taxonomy" id="1590643"/>
    <lineage>
        <taxon>Bacteria</taxon>
        <taxon>Pseudomonadati</taxon>
        <taxon>Bacteroidota</taxon>
        <taxon>Sphingobacteriia</taxon>
        <taxon>Sphingobacteriales</taxon>
        <taxon>Sphingobacteriaceae</taxon>
        <taxon>Pedobacter</taxon>
    </lineage>
</organism>
<evidence type="ECO:0000313" key="2">
    <source>
        <dbReference type="Proteomes" id="UP001597546"/>
    </source>
</evidence>
<dbReference type="Proteomes" id="UP001597546">
    <property type="component" value="Unassembled WGS sequence"/>
</dbReference>
<evidence type="ECO:0000313" key="1">
    <source>
        <dbReference type="EMBL" id="MFD2732013.1"/>
    </source>
</evidence>
<proteinExistence type="predicted"/>
<gene>
    <name evidence="1" type="ORF">ACFSSE_09875</name>
</gene>
<keyword evidence="2" id="KW-1185">Reference proteome</keyword>
<reference evidence="2" key="1">
    <citation type="journal article" date="2019" name="Int. J. Syst. Evol. Microbiol.">
        <title>The Global Catalogue of Microorganisms (GCM) 10K type strain sequencing project: providing services to taxonomists for standard genome sequencing and annotation.</title>
        <authorList>
            <consortium name="The Broad Institute Genomics Platform"/>
            <consortium name="The Broad Institute Genome Sequencing Center for Infectious Disease"/>
            <person name="Wu L."/>
            <person name="Ma J."/>
        </authorList>
    </citation>
    <scope>NUCLEOTIDE SEQUENCE [LARGE SCALE GENOMIC DNA]</scope>
    <source>
        <strain evidence="2">KCTC 42456</strain>
    </source>
</reference>
<comment type="caution">
    <text evidence="1">The sequence shown here is derived from an EMBL/GenBank/DDBJ whole genome shotgun (WGS) entry which is preliminary data.</text>
</comment>
<dbReference type="RefSeq" id="WP_379043900.1">
    <property type="nucleotide sequence ID" value="NZ_JBHSKW010000032.1"/>
</dbReference>
<sequence length="162" mass="18157">MKKFAPYILIAFVFIACNSDTKNTETEEEIVETETYQQPKEIADIPWAAVLDSTSQIITMTATEGINAKDLNLDNVTESINRKYPEILISNILQKSDTVFVKINDATYLTQGSGSMGAEIFLAESTYSFTQIPGINFVNFDFKIGDHASPGTFKRTDFEFKK</sequence>
<accession>A0ABW5TSI1</accession>
<name>A0ABW5TSI1_9SPHI</name>
<dbReference type="EMBL" id="JBHULV010000028">
    <property type="protein sequence ID" value="MFD2732013.1"/>
    <property type="molecule type" value="Genomic_DNA"/>
</dbReference>
<dbReference type="PROSITE" id="PS51257">
    <property type="entry name" value="PROKAR_LIPOPROTEIN"/>
    <property type="match status" value="1"/>
</dbReference>
<evidence type="ECO:0008006" key="3">
    <source>
        <dbReference type="Google" id="ProtNLM"/>
    </source>
</evidence>